<gene>
    <name evidence="1" type="ORF">PAMC26577_21720</name>
</gene>
<evidence type="ECO:0000313" key="1">
    <source>
        <dbReference type="EMBL" id="OTP72182.1"/>
    </source>
</evidence>
<sequence length="99" mass="10806">MRFAAAMKGEAQGSFITFASATLLFQTLTQPRLQILRAMMGIGPQSHQEVSQRVGRGVEAVQDDVRTLLNTGLLERTAGGAIVFPYNAVHVDFTIKNDK</sequence>
<dbReference type="EMBL" id="NBTZ01000093">
    <property type="protein sequence ID" value="OTP72182.1"/>
    <property type="molecule type" value="Genomic_DNA"/>
</dbReference>
<dbReference type="AlphaFoldDB" id="A0A242MMG6"/>
<organism evidence="1 2">
    <name type="scientific">Caballeronia sordidicola</name>
    <name type="common">Burkholderia sordidicola</name>
    <dbReference type="NCBI Taxonomy" id="196367"/>
    <lineage>
        <taxon>Bacteria</taxon>
        <taxon>Pseudomonadati</taxon>
        <taxon>Pseudomonadota</taxon>
        <taxon>Betaproteobacteria</taxon>
        <taxon>Burkholderiales</taxon>
        <taxon>Burkholderiaceae</taxon>
        <taxon>Caballeronia</taxon>
    </lineage>
</organism>
<dbReference type="Pfam" id="PF25212">
    <property type="entry name" value="HVO_A0114"/>
    <property type="match status" value="1"/>
</dbReference>
<dbReference type="InterPro" id="IPR036390">
    <property type="entry name" value="WH_DNA-bd_sf"/>
</dbReference>
<protein>
    <recommendedName>
        <fullName evidence="3">Transcriptional regulator</fullName>
    </recommendedName>
</protein>
<reference evidence="1 2" key="1">
    <citation type="submission" date="2017-03" db="EMBL/GenBank/DDBJ databases">
        <title>Genome analysis of strain PAMC 26577.</title>
        <authorList>
            <person name="Oh H.-M."/>
            <person name="Yang J.-A."/>
        </authorList>
    </citation>
    <scope>NUCLEOTIDE SEQUENCE [LARGE SCALE GENOMIC DNA]</scope>
    <source>
        <strain evidence="1 2">PAMC 26577</strain>
    </source>
</reference>
<proteinExistence type="predicted"/>
<dbReference type="Proteomes" id="UP000195221">
    <property type="component" value="Unassembled WGS sequence"/>
</dbReference>
<dbReference type="SUPFAM" id="SSF46785">
    <property type="entry name" value="Winged helix' DNA-binding domain"/>
    <property type="match status" value="1"/>
</dbReference>
<evidence type="ECO:0008006" key="3">
    <source>
        <dbReference type="Google" id="ProtNLM"/>
    </source>
</evidence>
<name>A0A242MMG6_CABSO</name>
<evidence type="ECO:0000313" key="2">
    <source>
        <dbReference type="Proteomes" id="UP000195221"/>
    </source>
</evidence>
<comment type="caution">
    <text evidence="1">The sequence shown here is derived from an EMBL/GenBank/DDBJ whole genome shotgun (WGS) entry which is preliminary data.</text>
</comment>
<accession>A0A242MMG6</accession>